<dbReference type="AlphaFoldDB" id="A0A0F9QAY2"/>
<evidence type="ECO:0000313" key="1">
    <source>
        <dbReference type="EMBL" id="KKN39664.1"/>
    </source>
</evidence>
<sequence>MKPTVAEIETKSAESGESCQLAVDIGIWAACESERSTVNELVDWLVECRAVVAKARDKHLASNPGDKVALKEYNVRLNTYQEMLNHLMAQVTP</sequence>
<gene>
    <name evidence="1" type="ORF">LCGC14_0740990</name>
</gene>
<reference evidence="1" key="1">
    <citation type="journal article" date="2015" name="Nature">
        <title>Complex archaea that bridge the gap between prokaryotes and eukaryotes.</title>
        <authorList>
            <person name="Spang A."/>
            <person name="Saw J.H."/>
            <person name="Jorgensen S.L."/>
            <person name="Zaremba-Niedzwiedzka K."/>
            <person name="Martijn J."/>
            <person name="Lind A.E."/>
            <person name="van Eijk R."/>
            <person name="Schleper C."/>
            <person name="Guy L."/>
            <person name="Ettema T.J."/>
        </authorList>
    </citation>
    <scope>NUCLEOTIDE SEQUENCE</scope>
</reference>
<comment type="caution">
    <text evidence="1">The sequence shown here is derived from an EMBL/GenBank/DDBJ whole genome shotgun (WGS) entry which is preliminary data.</text>
</comment>
<accession>A0A0F9QAY2</accession>
<proteinExistence type="predicted"/>
<protein>
    <submittedName>
        <fullName evidence="1">Uncharacterized protein</fullName>
    </submittedName>
</protein>
<name>A0A0F9QAY2_9ZZZZ</name>
<organism evidence="1">
    <name type="scientific">marine sediment metagenome</name>
    <dbReference type="NCBI Taxonomy" id="412755"/>
    <lineage>
        <taxon>unclassified sequences</taxon>
        <taxon>metagenomes</taxon>
        <taxon>ecological metagenomes</taxon>
    </lineage>
</organism>
<dbReference type="EMBL" id="LAZR01001750">
    <property type="protein sequence ID" value="KKN39664.1"/>
    <property type="molecule type" value="Genomic_DNA"/>
</dbReference>